<organism evidence="1 2">
    <name type="scientific">Cuscuta epithymum</name>
    <dbReference type="NCBI Taxonomy" id="186058"/>
    <lineage>
        <taxon>Eukaryota</taxon>
        <taxon>Viridiplantae</taxon>
        <taxon>Streptophyta</taxon>
        <taxon>Embryophyta</taxon>
        <taxon>Tracheophyta</taxon>
        <taxon>Spermatophyta</taxon>
        <taxon>Magnoliopsida</taxon>
        <taxon>eudicotyledons</taxon>
        <taxon>Gunneridae</taxon>
        <taxon>Pentapetalae</taxon>
        <taxon>asterids</taxon>
        <taxon>lamiids</taxon>
        <taxon>Solanales</taxon>
        <taxon>Convolvulaceae</taxon>
        <taxon>Cuscuteae</taxon>
        <taxon>Cuscuta</taxon>
        <taxon>Cuscuta subgen. Cuscuta</taxon>
    </lineage>
</organism>
<dbReference type="AlphaFoldDB" id="A0AAV0CU82"/>
<accession>A0AAV0CU82</accession>
<comment type="caution">
    <text evidence="1">The sequence shown here is derived from an EMBL/GenBank/DDBJ whole genome shotgun (WGS) entry which is preliminary data.</text>
</comment>
<name>A0AAV0CU82_9ASTE</name>
<dbReference type="EMBL" id="CAMAPF010000051">
    <property type="protein sequence ID" value="CAH9085544.1"/>
    <property type="molecule type" value="Genomic_DNA"/>
</dbReference>
<sequence>MHRVFEIPQATFGADPFGSMEALEFLEQHKEIILQSDVPTCRHLPPTPLDLIQAALLVHQQLIHMKEEEMMKVKEMKLLDQKPRRYWEGRGSRIKRKFKIKAVSYYPP</sequence>
<proteinExistence type="predicted"/>
<keyword evidence="2" id="KW-1185">Reference proteome</keyword>
<reference evidence="1" key="1">
    <citation type="submission" date="2022-07" db="EMBL/GenBank/DDBJ databases">
        <authorList>
            <person name="Macas J."/>
            <person name="Novak P."/>
            <person name="Neumann P."/>
        </authorList>
    </citation>
    <scope>NUCLEOTIDE SEQUENCE</scope>
</reference>
<evidence type="ECO:0000313" key="1">
    <source>
        <dbReference type="EMBL" id="CAH9085544.1"/>
    </source>
</evidence>
<evidence type="ECO:0000313" key="2">
    <source>
        <dbReference type="Proteomes" id="UP001152523"/>
    </source>
</evidence>
<dbReference type="Proteomes" id="UP001152523">
    <property type="component" value="Unassembled WGS sequence"/>
</dbReference>
<gene>
    <name evidence="1" type="ORF">CEPIT_LOCUS9359</name>
</gene>
<protein>
    <submittedName>
        <fullName evidence="1">Uncharacterized protein</fullName>
    </submittedName>
</protein>